<dbReference type="STRING" id="1121003.SAMN03080618_02197"/>
<name>A0A1I3NYV3_9HYPH</name>
<evidence type="ECO:0008006" key="4">
    <source>
        <dbReference type="Google" id="ProtNLM"/>
    </source>
</evidence>
<dbReference type="EMBL" id="FORF01000011">
    <property type="protein sequence ID" value="SFJ14327.1"/>
    <property type="molecule type" value="Genomic_DNA"/>
</dbReference>
<feature type="signal peptide" evidence="1">
    <location>
        <begin position="1"/>
        <end position="18"/>
    </location>
</feature>
<proteinExistence type="predicted"/>
<dbReference type="Proteomes" id="UP000242763">
    <property type="component" value="Unassembled WGS sequence"/>
</dbReference>
<reference evidence="3" key="1">
    <citation type="submission" date="2016-10" db="EMBL/GenBank/DDBJ databases">
        <authorList>
            <person name="Varghese N."/>
            <person name="Submissions S."/>
        </authorList>
    </citation>
    <scope>NUCLEOTIDE SEQUENCE [LARGE SCALE GENOMIC DNA]</scope>
    <source>
        <strain evidence="3">DSM 21857</strain>
    </source>
</reference>
<evidence type="ECO:0000256" key="1">
    <source>
        <dbReference type="SAM" id="SignalP"/>
    </source>
</evidence>
<accession>A0A1I3NYV3</accession>
<dbReference type="RefSeq" id="WP_091522112.1">
    <property type="nucleotide sequence ID" value="NZ_FORF01000011.1"/>
</dbReference>
<evidence type="ECO:0000313" key="3">
    <source>
        <dbReference type="Proteomes" id="UP000242763"/>
    </source>
</evidence>
<evidence type="ECO:0000313" key="2">
    <source>
        <dbReference type="EMBL" id="SFJ14327.1"/>
    </source>
</evidence>
<gene>
    <name evidence="2" type="ORF">SAMN03080618_02197</name>
</gene>
<dbReference type="OrthoDB" id="5298197at2"/>
<feature type="chain" id="PRO_5017415936" description="DUF1850 domain-containing protein" evidence="1">
    <location>
        <begin position="19"/>
        <end position="120"/>
    </location>
</feature>
<dbReference type="AlphaFoldDB" id="A0A1I3NYV3"/>
<organism evidence="2 3">
    <name type="scientific">Aquamicrobium aerolatum DSM 21857</name>
    <dbReference type="NCBI Taxonomy" id="1121003"/>
    <lineage>
        <taxon>Bacteria</taxon>
        <taxon>Pseudomonadati</taxon>
        <taxon>Pseudomonadota</taxon>
        <taxon>Alphaproteobacteria</taxon>
        <taxon>Hyphomicrobiales</taxon>
        <taxon>Phyllobacteriaceae</taxon>
        <taxon>Aerobium</taxon>
    </lineage>
</organism>
<keyword evidence="1" id="KW-0732">Signal</keyword>
<protein>
    <recommendedName>
        <fullName evidence="4">DUF1850 domain-containing protein</fullName>
    </recommendedName>
</protein>
<dbReference type="Pfam" id="PF08905">
    <property type="entry name" value="DUF1850"/>
    <property type="match status" value="1"/>
</dbReference>
<sequence length="120" mass="12427">MALCVLAGGKLAMLAASAFTLAWTHSIEKTAWEEDWQVIPAGLQLVEARVKGSGAGMEPPPDARLEDGWFVWKPDMPAQDRLTLAASGATGAGWTLCAAGECLSLGEDASAPVTVQLCGG</sequence>
<dbReference type="InterPro" id="IPR015001">
    <property type="entry name" value="DUF1850"/>
</dbReference>
<keyword evidence="3" id="KW-1185">Reference proteome</keyword>